<keyword evidence="2" id="KW-1185">Reference proteome</keyword>
<protein>
    <submittedName>
        <fullName evidence="1">Uncharacterized protein</fullName>
    </submittedName>
</protein>
<evidence type="ECO:0000313" key="1">
    <source>
        <dbReference type="EMBL" id="KAK9942402.1"/>
    </source>
</evidence>
<comment type="caution">
    <text evidence="1">The sequence shown here is derived from an EMBL/GenBank/DDBJ whole genome shotgun (WGS) entry which is preliminary data.</text>
</comment>
<evidence type="ECO:0000313" key="2">
    <source>
        <dbReference type="Proteomes" id="UP001457282"/>
    </source>
</evidence>
<sequence length="98" mass="10827">MGKLEGVADLVKVRPWAVWCHKIVGQDGNLKIVKAAIVVMRGKKVKGLYRLEGSFVRGGTVGSVIKLKVEGLAILVPICIVKRRAIVNVVERNLLLRW</sequence>
<proteinExistence type="predicted"/>
<gene>
    <name evidence="1" type="ORF">M0R45_008069</name>
</gene>
<name>A0AAW1Y038_RUBAR</name>
<dbReference type="AlphaFoldDB" id="A0AAW1Y038"/>
<reference evidence="1 2" key="1">
    <citation type="journal article" date="2023" name="G3 (Bethesda)">
        <title>A chromosome-length genome assembly and annotation of blackberry (Rubus argutus, cv. 'Hillquist').</title>
        <authorList>
            <person name="Bruna T."/>
            <person name="Aryal R."/>
            <person name="Dudchenko O."/>
            <person name="Sargent D.J."/>
            <person name="Mead D."/>
            <person name="Buti M."/>
            <person name="Cavallini A."/>
            <person name="Hytonen T."/>
            <person name="Andres J."/>
            <person name="Pham M."/>
            <person name="Weisz D."/>
            <person name="Mascagni F."/>
            <person name="Usai G."/>
            <person name="Natali L."/>
            <person name="Bassil N."/>
            <person name="Fernandez G.E."/>
            <person name="Lomsadze A."/>
            <person name="Armour M."/>
            <person name="Olukolu B."/>
            <person name="Poorten T."/>
            <person name="Britton C."/>
            <person name="Davik J."/>
            <person name="Ashrafi H."/>
            <person name="Aiden E.L."/>
            <person name="Borodovsky M."/>
            <person name="Worthington M."/>
        </authorList>
    </citation>
    <scope>NUCLEOTIDE SEQUENCE [LARGE SCALE GENOMIC DNA]</scope>
    <source>
        <strain evidence="1">PI 553951</strain>
    </source>
</reference>
<organism evidence="1 2">
    <name type="scientific">Rubus argutus</name>
    <name type="common">Southern blackberry</name>
    <dbReference type="NCBI Taxonomy" id="59490"/>
    <lineage>
        <taxon>Eukaryota</taxon>
        <taxon>Viridiplantae</taxon>
        <taxon>Streptophyta</taxon>
        <taxon>Embryophyta</taxon>
        <taxon>Tracheophyta</taxon>
        <taxon>Spermatophyta</taxon>
        <taxon>Magnoliopsida</taxon>
        <taxon>eudicotyledons</taxon>
        <taxon>Gunneridae</taxon>
        <taxon>Pentapetalae</taxon>
        <taxon>rosids</taxon>
        <taxon>fabids</taxon>
        <taxon>Rosales</taxon>
        <taxon>Rosaceae</taxon>
        <taxon>Rosoideae</taxon>
        <taxon>Rosoideae incertae sedis</taxon>
        <taxon>Rubus</taxon>
    </lineage>
</organism>
<accession>A0AAW1Y038</accession>
<dbReference type="Proteomes" id="UP001457282">
    <property type="component" value="Unassembled WGS sequence"/>
</dbReference>
<dbReference type="EMBL" id="JBEDUW010000002">
    <property type="protein sequence ID" value="KAK9942402.1"/>
    <property type="molecule type" value="Genomic_DNA"/>
</dbReference>